<dbReference type="Pfam" id="PF13385">
    <property type="entry name" value="Laminin_G_3"/>
    <property type="match status" value="1"/>
</dbReference>
<protein>
    <submittedName>
        <fullName evidence="1">Uncharacterized protein</fullName>
    </submittedName>
</protein>
<dbReference type="InterPro" id="IPR013320">
    <property type="entry name" value="ConA-like_dom_sf"/>
</dbReference>
<dbReference type="RefSeq" id="WP_119319941.1">
    <property type="nucleotide sequence ID" value="NZ_AP025739.1"/>
</dbReference>
<reference evidence="1 2" key="1">
    <citation type="journal article" date="2019" name="Int. J. Syst. Evol. Microbiol.">
        <title>Capsulimonas corticalis gen. nov., sp. nov., an aerobic capsulated bacterium, of a novel bacterial order, Capsulimonadales ord. nov., of the class Armatimonadia of the phylum Armatimonadetes.</title>
        <authorList>
            <person name="Li J."/>
            <person name="Kudo C."/>
            <person name="Tonouchi A."/>
        </authorList>
    </citation>
    <scope>NUCLEOTIDE SEQUENCE [LARGE SCALE GENOMIC DNA]</scope>
    <source>
        <strain evidence="1 2">AX-7</strain>
    </source>
</reference>
<evidence type="ECO:0000313" key="1">
    <source>
        <dbReference type="EMBL" id="BDI27979.1"/>
    </source>
</evidence>
<dbReference type="Gene3D" id="2.60.120.200">
    <property type="match status" value="1"/>
</dbReference>
<dbReference type="SMART" id="SM00560">
    <property type="entry name" value="LamGL"/>
    <property type="match status" value="1"/>
</dbReference>
<dbReference type="InterPro" id="IPR006558">
    <property type="entry name" value="LamG-like"/>
</dbReference>
<sequence>MENGFYGFPTPGRDYNSPFQLVSTLPTPTPALRGQLFLLQAQIAAATGYQDAVYATAGLTNYWKLDEVAGTTLTDSKGTRNGTYSGIYTLGQMGATPDVGNRAVLFGGGNGSVTNGSADWVGGAMSLEFWYYSTSSSNTSVCGLRNNTTADFYCDILNSTQLECRFRNSSGTAFTLNPSPGAFSTWHHGVMVYDGSTTLSAYIDGALAAQTTSAGGTISSTTSAMTFAKDVQAPNFAGRLDEVAAYNVALSPTTILSHYTIGTAASTPDRFYSVIQKVDGTYQWVQIPTV</sequence>
<dbReference type="SUPFAM" id="SSF49899">
    <property type="entry name" value="Concanavalin A-like lectins/glucanases"/>
    <property type="match status" value="1"/>
</dbReference>
<evidence type="ECO:0000313" key="2">
    <source>
        <dbReference type="Proteomes" id="UP000287394"/>
    </source>
</evidence>
<dbReference type="KEGG" id="ccot:CCAX7_000300"/>
<dbReference type="EMBL" id="AP025739">
    <property type="protein sequence ID" value="BDI27979.1"/>
    <property type="molecule type" value="Genomic_DNA"/>
</dbReference>
<dbReference type="Proteomes" id="UP000287394">
    <property type="component" value="Chromosome"/>
</dbReference>
<dbReference type="OrthoDB" id="1391570at2"/>
<dbReference type="AlphaFoldDB" id="A0A402CRB4"/>
<gene>
    <name evidence="1" type="ORF">CCAX7_000300</name>
</gene>
<proteinExistence type="predicted"/>
<accession>A0A402CRB4</accession>
<name>A0A402CRB4_9BACT</name>
<organism evidence="1 2">
    <name type="scientific">Capsulimonas corticalis</name>
    <dbReference type="NCBI Taxonomy" id="2219043"/>
    <lineage>
        <taxon>Bacteria</taxon>
        <taxon>Bacillati</taxon>
        <taxon>Armatimonadota</taxon>
        <taxon>Armatimonadia</taxon>
        <taxon>Capsulimonadales</taxon>
        <taxon>Capsulimonadaceae</taxon>
        <taxon>Capsulimonas</taxon>
    </lineage>
</organism>
<keyword evidence="2" id="KW-1185">Reference proteome</keyword>